<proteinExistence type="inferred from homology"/>
<comment type="similarity">
    <text evidence="1">Belongs to the peptidase M13 family.</text>
</comment>
<dbReference type="InterPro" id="IPR042089">
    <property type="entry name" value="Peptidase_M13_dom_2"/>
</dbReference>
<dbReference type="SUPFAM" id="SSF55486">
    <property type="entry name" value="Metalloproteases ('zincins'), catalytic domain"/>
    <property type="match status" value="1"/>
</dbReference>
<name>A0A2G9UQT4_TELCI</name>
<dbReference type="InterPro" id="IPR000718">
    <property type="entry name" value="Peptidase_M13"/>
</dbReference>
<dbReference type="PANTHER" id="PTHR11733">
    <property type="entry name" value="ZINC METALLOPROTEASE FAMILY M13 NEPRILYSIN-RELATED"/>
    <property type="match status" value="1"/>
</dbReference>
<dbReference type="GO" id="GO:0004222">
    <property type="term" value="F:metalloendopeptidase activity"/>
    <property type="evidence" value="ECO:0007669"/>
    <property type="project" value="InterPro"/>
</dbReference>
<keyword evidence="4" id="KW-1185">Reference proteome</keyword>
<dbReference type="OrthoDB" id="6475849at2759"/>
<accession>A0A2G9UQT4</accession>
<dbReference type="AlphaFoldDB" id="A0A2G9UQT4"/>
<organism evidence="3 4">
    <name type="scientific">Teladorsagia circumcincta</name>
    <name type="common">Brown stomach worm</name>
    <name type="synonym">Ostertagia circumcincta</name>
    <dbReference type="NCBI Taxonomy" id="45464"/>
    <lineage>
        <taxon>Eukaryota</taxon>
        <taxon>Metazoa</taxon>
        <taxon>Ecdysozoa</taxon>
        <taxon>Nematoda</taxon>
        <taxon>Chromadorea</taxon>
        <taxon>Rhabditida</taxon>
        <taxon>Rhabditina</taxon>
        <taxon>Rhabditomorpha</taxon>
        <taxon>Strongyloidea</taxon>
        <taxon>Trichostrongylidae</taxon>
        <taxon>Teladorsagia</taxon>
    </lineage>
</organism>
<protein>
    <recommendedName>
        <fullName evidence="2">Peptidase M13 N-terminal domain-containing protein</fullName>
    </recommendedName>
</protein>
<gene>
    <name evidence="3" type="ORF">TELCIR_05539</name>
</gene>
<dbReference type="GO" id="GO:0016485">
    <property type="term" value="P:protein processing"/>
    <property type="evidence" value="ECO:0007669"/>
    <property type="project" value="TreeGrafter"/>
</dbReference>
<evidence type="ECO:0000313" key="4">
    <source>
        <dbReference type="Proteomes" id="UP000230423"/>
    </source>
</evidence>
<feature type="domain" description="Peptidase M13 N-terminal" evidence="2">
    <location>
        <begin position="1"/>
        <end position="65"/>
    </location>
</feature>
<dbReference type="PROSITE" id="PS51885">
    <property type="entry name" value="NEPRILYSIN"/>
    <property type="match status" value="1"/>
</dbReference>
<evidence type="ECO:0000313" key="3">
    <source>
        <dbReference type="EMBL" id="PIO72523.1"/>
    </source>
</evidence>
<dbReference type="Gene3D" id="3.40.390.10">
    <property type="entry name" value="Collagenase (Catalytic Domain)"/>
    <property type="match status" value="1"/>
</dbReference>
<feature type="non-terminal residue" evidence="3">
    <location>
        <position position="135"/>
    </location>
</feature>
<sequence length="135" mass="15799">MQDAAGAIYVSKFFDQASKSMTLHMIDDLRAAFHEMLVENNWMDESTKKTAFEKIQEMLSLIAYPPFILDSKELDNRYNNFTVKETDSYSQMVEKISRFDVEFTFKRLLEPVDRSEYNFNVAVVNAYYSLDSNTI</sequence>
<dbReference type="PANTHER" id="PTHR11733:SF237">
    <property type="entry name" value="NEPRILYSIN-LIKE 4"/>
    <property type="match status" value="1"/>
</dbReference>
<dbReference type="InterPro" id="IPR024079">
    <property type="entry name" value="MetalloPept_cat_dom_sf"/>
</dbReference>
<reference evidence="3 4" key="1">
    <citation type="submission" date="2015-09" db="EMBL/GenBank/DDBJ databases">
        <title>Draft genome of the parasitic nematode Teladorsagia circumcincta isolate WARC Sus (inbred).</title>
        <authorList>
            <person name="Mitreva M."/>
        </authorList>
    </citation>
    <scope>NUCLEOTIDE SEQUENCE [LARGE SCALE GENOMIC DNA]</scope>
    <source>
        <strain evidence="3 4">S</strain>
    </source>
</reference>
<dbReference type="Proteomes" id="UP000230423">
    <property type="component" value="Unassembled WGS sequence"/>
</dbReference>
<dbReference type="EMBL" id="KZ345654">
    <property type="protein sequence ID" value="PIO72523.1"/>
    <property type="molecule type" value="Genomic_DNA"/>
</dbReference>
<evidence type="ECO:0000256" key="1">
    <source>
        <dbReference type="ARBA" id="ARBA00007357"/>
    </source>
</evidence>
<dbReference type="Pfam" id="PF05649">
    <property type="entry name" value="Peptidase_M13_N"/>
    <property type="match status" value="1"/>
</dbReference>
<dbReference type="Gene3D" id="1.10.1380.10">
    <property type="entry name" value="Neutral endopeptidase , domain2"/>
    <property type="match status" value="1"/>
</dbReference>
<dbReference type="InterPro" id="IPR008753">
    <property type="entry name" value="Peptidase_M13_N"/>
</dbReference>
<dbReference type="GO" id="GO:0005886">
    <property type="term" value="C:plasma membrane"/>
    <property type="evidence" value="ECO:0007669"/>
    <property type="project" value="TreeGrafter"/>
</dbReference>
<evidence type="ECO:0000259" key="2">
    <source>
        <dbReference type="Pfam" id="PF05649"/>
    </source>
</evidence>